<proteinExistence type="inferred from homology"/>
<dbReference type="InterPro" id="IPR005706">
    <property type="entry name" value="Ribosomal_uS2_bac/mit/plastid"/>
</dbReference>
<name>A0A6N0GXA6_ZYGCR</name>
<evidence type="ECO:0000256" key="1">
    <source>
        <dbReference type="ARBA" id="ARBA00006242"/>
    </source>
</evidence>
<dbReference type="PANTHER" id="PTHR12534">
    <property type="entry name" value="30S RIBOSOMAL PROTEIN S2 PROKARYOTIC AND ORGANELLAR"/>
    <property type="match status" value="1"/>
</dbReference>
<keyword evidence="3" id="KW-0687">Ribonucleoprotein</keyword>
<dbReference type="InterPro" id="IPR018130">
    <property type="entry name" value="Ribosomal_uS2_CS"/>
</dbReference>
<dbReference type="InterPro" id="IPR023591">
    <property type="entry name" value="Ribosomal_uS2_flav_dom_sf"/>
</dbReference>
<sequence length="244" mass="27791">MKEQNWNNLEQMMEAGVHFGHQARKWNPKIAPYLLKDTKKIRIIHITHTARLLADACDFAANAAREGKQFMLVGTKYQTAGLVAAAAQRARCHYVNTKWLGGMLTNWSTIKTRLQKFKQLEAQEIAGTFDNLPKKEVAVMKRELSQLRKYFNGIKYMKKVPDIVIFINQHQDYTAIQECIKLGIPTVGLVDTDCDPNLVDMPIPANDDNRTSIRWILNQLTTAIIEGRSSRSNVQLDSKLVHAE</sequence>
<evidence type="ECO:0000313" key="5">
    <source>
        <dbReference type="EMBL" id="QKQ14617.1"/>
    </source>
</evidence>
<protein>
    <recommendedName>
        <fullName evidence="4">Small ribosomal subunit protein uS2c</fullName>
    </recommendedName>
</protein>
<dbReference type="PROSITE" id="PS00962">
    <property type="entry name" value="RIBOSOMAL_S2_1"/>
    <property type="match status" value="1"/>
</dbReference>
<dbReference type="SUPFAM" id="SSF52313">
    <property type="entry name" value="Ribosomal protein S2"/>
    <property type="match status" value="1"/>
</dbReference>
<dbReference type="GO" id="GO:0003735">
    <property type="term" value="F:structural constituent of ribosome"/>
    <property type="evidence" value="ECO:0007669"/>
    <property type="project" value="InterPro"/>
</dbReference>
<dbReference type="Gene3D" id="1.10.287.610">
    <property type="entry name" value="Helix hairpin bin"/>
    <property type="match status" value="1"/>
</dbReference>
<geneLocation type="plastid" evidence="5"/>
<dbReference type="NCBIfam" id="TIGR01011">
    <property type="entry name" value="rpsB_bact"/>
    <property type="match status" value="1"/>
</dbReference>
<evidence type="ECO:0000256" key="4">
    <source>
        <dbReference type="ARBA" id="ARBA00035155"/>
    </source>
</evidence>
<dbReference type="FunFam" id="1.10.287.610:FF:000001">
    <property type="entry name" value="30S ribosomal protein S2"/>
    <property type="match status" value="1"/>
</dbReference>
<dbReference type="HAMAP" id="MF_00291_B">
    <property type="entry name" value="Ribosomal_uS2_B"/>
    <property type="match status" value="1"/>
</dbReference>
<dbReference type="AlphaFoldDB" id="A0A6N0GXA6"/>
<reference evidence="5" key="1">
    <citation type="journal article" date="2020" name="J. Exp. Bot.">
        <title>Zygnema circumcarinatum UTEX 1559 chloroplast and mitochondrial genomes provide insight into land plant evolution.</title>
        <authorList>
            <person name="Orton L.M."/>
            <person name="Fitzek E."/>
            <person name="Feng X."/>
            <person name="Grayburn W.S."/>
            <person name="Mower J.P."/>
            <person name="Liu K."/>
            <person name="Zhang C."/>
            <person name="Duvall M.R."/>
            <person name="Yin Y."/>
        </authorList>
    </citation>
    <scope>NUCLEOTIDE SEQUENCE</scope>
    <source>
        <strain evidence="5">UTEX 1559 mating type +</strain>
    </source>
</reference>
<organism evidence="5">
    <name type="scientific">Zygnema circumcarinatum</name>
    <name type="common">Green alga</name>
    <dbReference type="NCBI Taxonomy" id="35869"/>
    <lineage>
        <taxon>Eukaryota</taxon>
        <taxon>Viridiplantae</taxon>
        <taxon>Streptophyta</taxon>
        <taxon>Zygnematophyceae</taxon>
        <taxon>Zygnematophycidae</taxon>
        <taxon>Zygnematales</taxon>
        <taxon>Zygnemataceae</taxon>
        <taxon>Zygnema</taxon>
    </lineage>
</organism>
<dbReference type="PANTHER" id="PTHR12534:SF0">
    <property type="entry name" value="SMALL RIBOSOMAL SUBUNIT PROTEIN US2M"/>
    <property type="match status" value="1"/>
</dbReference>
<dbReference type="Gene3D" id="3.40.50.10490">
    <property type="entry name" value="Glucose-6-phosphate isomerase like protein, domain 1"/>
    <property type="match status" value="1"/>
</dbReference>
<dbReference type="EMBL" id="MT040697">
    <property type="protein sequence ID" value="QKQ14617.1"/>
    <property type="molecule type" value="Genomic_DNA"/>
</dbReference>
<dbReference type="CDD" id="cd01425">
    <property type="entry name" value="RPS2"/>
    <property type="match status" value="1"/>
</dbReference>
<dbReference type="GO" id="GO:0006412">
    <property type="term" value="P:translation"/>
    <property type="evidence" value="ECO:0007669"/>
    <property type="project" value="InterPro"/>
</dbReference>
<keyword evidence="5" id="KW-0934">Plastid</keyword>
<evidence type="ECO:0000256" key="2">
    <source>
        <dbReference type="ARBA" id="ARBA00022980"/>
    </source>
</evidence>
<dbReference type="GO" id="GO:0005763">
    <property type="term" value="C:mitochondrial small ribosomal subunit"/>
    <property type="evidence" value="ECO:0007669"/>
    <property type="project" value="TreeGrafter"/>
</dbReference>
<dbReference type="InterPro" id="IPR001865">
    <property type="entry name" value="Ribosomal_uS2"/>
</dbReference>
<dbReference type="PRINTS" id="PR00395">
    <property type="entry name" value="RIBOSOMALS2"/>
</dbReference>
<dbReference type="Pfam" id="PF00318">
    <property type="entry name" value="Ribosomal_S2"/>
    <property type="match status" value="1"/>
</dbReference>
<comment type="similarity">
    <text evidence="1">Belongs to the universal ribosomal protein uS2 family.</text>
</comment>
<evidence type="ECO:0000256" key="3">
    <source>
        <dbReference type="ARBA" id="ARBA00023274"/>
    </source>
</evidence>
<gene>
    <name evidence="5" type="primary">rps2</name>
</gene>
<accession>A0A6N0GXA6</accession>
<keyword evidence="2 5" id="KW-0689">Ribosomal protein</keyword>